<gene>
    <name evidence="1" type="ORF">QFC20_007451</name>
</gene>
<protein>
    <submittedName>
        <fullName evidence="1">Uncharacterized protein</fullName>
    </submittedName>
</protein>
<proteinExistence type="predicted"/>
<reference evidence="1" key="1">
    <citation type="submission" date="2023-04" db="EMBL/GenBank/DDBJ databases">
        <title>Draft Genome sequencing of Naganishia species isolated from polar environments using Oxford Nanopore Technology.</title>
        <authorList>
            <person name="Leo P."/>
            <person name="Venkateswaran K."/>
        </authorList>
    </citation>
    <scope>NUCLEOTIDE SEQUENCE</scope>
    <source>
        <strain evidence="1">MNA-CCFEE 5262</strain>
    </source>
</reference>
<dbReference type="EMBL" id="JASBWS010000182">
    <property type="protein sequence ID" value="KAJ9092178.1"/>
    <property type="molecule type" value="Genomic_DNA"/>
</dbReference>
<name>A0ACC2UZC7_9TREE</name>
<dbReference type="Proteomes" id="UP001230649">
    <property type="component" value="Unassembled WGS sequence"/>
</dbReference>
<comment type="caution">
    <text evidence="1">The sequence shown here is derived from an EMBL/GenBank/DDBJ whole genome shotgun (WGS) entry which is preliminary data.</text>
</comment>
<keyword evidence="2" id="KW-1185">Reference proteome</keyword>
<accession>A0ACC2UZC7</accession>
<organism evidence="1 2">
    <name type="scientific">Naganishia adeliensis</name>
    <dbReference type="NCBI Taxonomy" id="92952"/>
    <lineage>
        <taxon>Eukaryota</taxon>
        <taxon>Fungi</taxon>
        <taxon>Dikarya</taxon>
        <taxon>Basidiomycota</taxon>
        <taxon>Agaricomycotina</taxon>
        <taxon>Tremellomycetes</taxon>
        <taxon>Filobasidiales</taxon>
        <taxon>Filobasidiaceae</taxon>
        <taxon>Naganishia</taxon>
    </lineage>
</organism>
<sequence>MPFLFSQRKENEVSSDTINFLLRRLAITLQSLAPLPQSFAQAKRIDPLSRLEADLQAVAPFISEYREIHTRCIAIPENLSLFLQQSQVMKDIVDEQKYGAMTCRRTDLHETRDVVFRQLLRLFDAALEGSLETQRVATAVPTLKQMVRHSRKNSSMSISLSLSSSNVDKDRTLSKISAILPFSLPLSRSKIRRNTPDAPLDLNMTSNDLEERTENAKWKLEGFDANSQEDADAIVIRLK</sequence>
<evidence type="ECO:0000313" key="2">
    <source>
        <dbReference type="Proteomes" id="UP001230649"/>
    </source>
</evidence>
<evidence type="ECO:0000313" key="1">
    <source>
        <dbReference type="EMBL" id="KAJ9092178.1"/>
    </source>
</evidence>